<evidence type="ECO:0000313" key="1">
    <source>
        <dbReference type="EMBL" id="OAI04336.1"/>
    </source>
</evidence>
<dbReference type="EMBL" id="LUUH01000051">
    <property type="protein sequence ID" value="OAI04336.1"/>
    <property type="molecule type" value="Genomic_DNA"/>
</dbReference>
<gene>
    <name evidence="1" type="ORF">A1353_13835</name>
</gene>
<comment type="caution">
    <text evidence="1">The sequence shown here is derived from an EMBL/GenBank/DDBJ whole genome shotgun (WGS) entry which is preliminary data.</text>
</comment>
<dbReference type="RefSeq" id="WP_064036778.1">
    <property type="nucleotide sequence ID" value="NZ_LUUH01000051.1"/>
</dbReference>
<sequence length="125" mass="14625">MFDDILRIFDFLSPKRTEEPYPRRKPMAIPVDEPLKVVRHCQQIFQKLDILEADVLKRVDNPEQAWPFLNKIRQIRRETQNDLLSLLPEGSWVFADESNQHEIPVRRINTATGTTLRVFNGGLAD</sequence>
<proteinExistence type="predicted"/>
<reference evidence="1 2" key="1">
    <citation type="submission" date="2016-03" db="EMBL/GenBank/DDBJ databases">
        <authorList>
            <person name="Ploux O."/>
        </authorList>
    </citation>
    <scope>NUCLEOTIDE SEQUENCE [LARGE SCALE GENOMIC DNA]</scope>
    <source>
        <strain evidence="1 2">R-45371</strain>
    </source>
</reference>
<dbReference type="Proteomes" id="UP000077763">
    <property type="component" value="Unassembled WGS sequence"/>
</dbReference>
<organism evidence="1 2">
    <name type="scientific">Methylomonas methanica</name>
    <dbReference type="NCBI Taxonomy" id="421"/>
    <lineage>
        <taxon>Bacteria</taxon>
        <taxon>Pseudomonadati</taxon>
        <taxon>Pseudomonadota</taxon>
        <taxon>Gammaproteobacteria</taxon>
        <taxon>Methylococcales</taxon>
        <taxon>Methylococcaceae</taxon>
        <taxon>Methylomonas</taxon>
    </lineage>
</organism>
<dbReference type="AlphaFoldDB" id="A0A177MEZ6"/>
<protein>
    <submittedName>
        <fullName evidence="1">Uncharacterized protein</fullName>
    </submittedName>
</protein>
<evidence type="ECO:0000313" key="2">
    <source>
        <dbReference type="Proteomes" id="UP000077763"/>
    </source>
</evidence>
<name>A0A177MEZ6_METMH</name>
<accession>A0A177MEZ6</accession>